<feature type="transmembrane region" description="Helical" evidence="1">
    <location>
        <begin position="165"/>
        <end position="184"/>
    </location>
</feature>
<dbReference type="AlphaFoldDB" id="A0A6L0XR89"/>
<dbReference type="Proteomes" id="UP000255414">
    <property type="component" value="Chromosome 25"/>
</dbReference>
<sequence>MSTLLEIYRHSFPKRLRFDKASQVLYAQCYSINRRYKNKKYIPQKDIHDVLNSYAPMPGAPWLQLPIVRHVLLIRLINSIRGLKGGKSWLYNRNVEEEHRKIVEWLGKEAKAFPTRRHTVAARASTSARQGSAAAHAALEATVERERFEREVLRNFHVATMYQRMVRLGFMLVAALCCIVYASLHTDNLVYLYLCYWRRYNRREIMEYFRDITLLHTVAEVPPAYASLLPPPCVRYNDAAGDACYAVNMVEMVLPQHNVAVIAIPCPQAGEKSFFAQVGSVAEVCDGIIVEGVTFDKIDKLVPAAFFPLKTNTFPALGLHHRFLDILRNSSAEPPMLYPAGADVGWGAAIMQALLPYELRCVYNPTKLSATKGEARIGWGHVRQVLEEMMEDEAAQASGEKRVLCLPWTLNQIVNIEASLVKYGFKVRNVYRLHWQREDHMGEHFCDYFSIAES</sequence>
<keyword evidence="1" id="KW-0812">Transmembrane</keyword>
<organism evidence="2 3">
    <name type="scientific">Leishmania infantum</name>
    <dbReference type="NCBI Taxonomy" id="5671"/>
    <lineage>
        <taxon>Eukaryota</taxon>
        <taxon>Discoba</taxon>
        <taxon>Euglenozoa</taxon>
        <taxon>Kinetoplastea</taxon>
        <taxon>Metakinetoplastina</taxon>
        <taxon>Trypanosomatida</taxon>
        <taxon>Trypanosomatidae</taxon>
        <taxon>Leishmaniinae</taxon>
        <taxon>Leishmania</taxon>
    </lineage>
</organism>
<reference evidence="2" key="1">
    <citation type="submission" date="2020-06" db="EMBL/GenBank/DDBJ databases">
        <authorList>
            <person name="Gonzalez-de la Fuente S."/>
            <person name="Peiro-Pastor R."/>
            <person name="Rastrojo A."/>
            <person name="Moreno J."/>
            <person name="Carrasco-Ramiro F."/>
            <person name="Requena JM."/>
            <person name="Aguado B."/>
        </authorList>
    </citation>
    <scope>NUCLEOTIDE SEQUENCE</scope>
</reference>
<keyword evidence="1" id="KW-0472">Membrane</keyword>
<name>A0A6L0XR89_LEIIN</name>
<keyword evidence="1" id="KW-1133">Transmembrane helix</keyword>
<dbReference type="VEuPathDB" id="TriTrypDB:LINF_250029900"/>
<protein>
    <submittedName>
        <fullName evidence="2">Hypothetical_protein_-_conserved</fullName>
    </submittedName>
</protein>
<evidence type="ECO:0000256" key="1">
    <source>
        <dbReference type="SAM" id="Phobius"/>
    </source>
</evidence>
<evidence type="ECO:0000313" key="2">
    <source>
        <dbReference type="EMBL" id="CAC9495092.1"/>
    </source>
</evidence>
<accession>A0A6L0XR89</accession>
<proteinExistence type="predicted"/>
<dbReference type="EMBL" id="LR812958">
    <property type="protein sequence ID" value="CAC9495092.1"/>
    <property type="molecule type" value="Genomic_DNA"/>
</dbReference>
<gene>
    <name evidence="2" type="ORF">LINF_250029900</name>
</gene>
<evidence type="ECO:0000313" key="3">
    <source>
        <dbReference type="Proteomes" id="UP000255414"/>
    </source>
</evidence>